<reference evidence="1 2" key="1">
    <citation type="submission" date="2016-07" db="EMBL/GenBank/DDBJ databases">
        <title>Pervasive Adenine N6-methylation of Active Genes in Fungi.</title>
        <authorList>
            <consortium name="DOE Joint Genome Institute"/>
            <person name="Mondo S.J."/>
            <person name="Dannebaum R.O."/>
            <person name="Kuo R.C."/>
            <person name="Labutti K."/>
            <person name="Haridas S."/>
            <person name="Kuo A."/>
            <person name="Salamov A."/>
            <person name="Ahrendt S.R."/>
            <person name="Lipzen A."/>
            <person name="Sullivan W."/>
            <person name="Andreopoulos W.B."/>
            <person name="Clum A."/>
            <person name="Lindquist E."/>
            <person name="Daum C."/>
            <person name="Ramamoorthy G.K."/>
            <person name="Gryganskyi A."/>
            <person name="Culley D."/>
            <person name="Magnuson J.K."/>
            <person name="James T.Y."/>
            <person name="O'Malley M.A."/>
            <person name="Stajich J.E."/>
            <person name="Spatafora J.W."/>
            <person name="Visel A."/>
            <person name="Grigoriev I.V."/>
        </authorList>
    </citation>
    <scope>NUCLEOTIDE SEQUENCE [LARGE SCALE GENOMIC DNA]</scope>
    <source>
        <strain evidence="1 2">NRRL 3116</strain>
    </source>
</reference>
<evidence type="ECO:0000313" key="2">
    <source>
        <dbReference type="Proteomes" id="UP000193648"/>
    </source>
</evidence>
<dbReference type="AlphaFoldDB" id="A0A1Y2GWE7"/>
<dbReference type="RefSeq" id="XP_021883899.1">
    <property type="nucleotide sequence ID" value="XM_022020107.1"/>
</dbReference>
<dbReference type="EMBL" id="MCFF01000008">
    <property type="protein sequence ID" value="ORZ24918.1"/>
    <property type="molecule type" value="Genomic_DNA"/>
</dbReference>
<proteinExistence type="predicted"/>
<keyword evidence="2" id="KW-1185">Reference proteome</keyword>
<accession>A0A1Y2GWE7</accession>
<dbReference type="InParanoid" id="A0A1Y2GWE7"/>
<organism evidence="1 2">
    <name type="scientific">Lobosporangium transversale</name>
    <dbReference type="NCBI Taxonomy" id="64571"/>
    <lineage>
        <taxon>Eukaryota</taxon>
        <taxon>Fungi</taxon>
        <taxon>Fungi incertae sedis</taxon>
        <taxon>Mucoromycota</taxon>
        <taxon>Mortierellomycotina</taxon>
        <taxon>Mortierellomycetes</taxon>
        <taxon>Mortierellales</taxon>
        <taxon>Mortierellaceae</taxon>
        <taxon>Lobosporangium</taxon>
    </lineage>
</organism>
<dbReference type="Proteomes" id="UP000193648">
    <property type="component" value="Unassembled WGS sequence"/>
</dbReference>
<gene>
    <name evidence="1" type="ORF">BCR41DRAFT_236418</name>
</gene>
<name>A0A1Y2GWE7_9FUNG</name>
<comment type="caution">
    <text evidence="1">The sequence shown here is derived from an EMBL/GenBank/DDBJ whole genome shotgun (WGS) entry which is preliminary data.</text>
</comment>
<dbReference type="GeneID" id="33561951"/>
<protein>
    <submittedName>
        <fullName evidence="1">Uncharacterized protein</fullName>
    </submittedName>
</protein>
<sequence length="123" mass="14377">MLMHSDRFYLCVCVLLSKKPCCPAHHSLSSKLQLATPAEHASEKDILHHQQNNKQTTLYLFILDLGLVRSSLNSYSCYYATEPRSYRSRIPLSCRTYYCSITLYYLTRQRVSSILYFYFISLS</sequence>
<evidence type="ECO:0000313" key="1">
    <source>
        <dbReference type="EMBL" id="ORZ24918.1"/>
    </source>
</evidence>